<dbReference type="Proteomes" id="UP000198897">
    <property type="component" value="Unassembled WGS sequence"/>
</dbReference>
<dbReference type="GO" id="GO:0005886">
    <property type="term" value="C:plasma membrane"/>
    <property type="evidence" value="ECO:0007669"/>
    <property type="project" value="TreeGrafter"/>
</dbReference>
<dbReference type="GO" id="GO:0052621">
    <property type="term" value="F:diguanylate cyclase activity"/>
    <property type="evidence" value="ECO:0007669"/>
    <property type="project" value="TreeGrafter"/>
</dbReference>
<dbReference type="SMART" id="SM00267">
    <property type="entry name" value="GGDEF"/>
    <property type="match status" value="1"/>
</dbReference>
<feature type="transmembrane region" description="Helical" evidence="1">
    <location>
        <begin position="204"/>
        <end position="224"/>
    </location>
</feature>
<keyword evidence="4" id="KW-1185">Reference proteome</keyword>
<dbReference type="InterPro" id="IPR000160">
    <property type="entry name" value="GGDEF_dom"/>
</dbReference>
<dbReference type="PANTHER" id="PTHR45138:SF9">
    <property type="entry name" value="DIGUANYLATE CYCLASE DGCM-RELATED"/>
    <property type="match status" value="1"/>
</dbReference>
<accession>A0A1I2R189</accession>
<proteinExistence type="predicted"/>
<name>A0A1I2R189_9BACI</name>
<organism evidence="3 4">
    <name type="scientific">Halobacillus alkaliphilus</name>
    <dbReference type="NCBI Taxonomy" id="396056"/>
    <lineage>
        <taxon>Bacteria</taxon>
        <taxon>Bacillati</taxon>
        <taxon>Bacillota</taxon>
        <taxon>Bacilli</taxon>
        <taxon>Bacillales</taxon>
        <taxon>Bacillaceae</taxon>
        <taxon>Halobacillus</taxon>
    </lineage>
</organism>
<protein>
    <submittedName>
        <fullName evidence="3">Diguanylate cyclase with GAF sensor</fullName>
    </submittedName>
</protein>
<dbReference type="GO" id="GO:0043709">
    <property type="term" value="P:cell adhesion involved in single-species biofilm formation"/>
    <property type="evidence" value="ECO:0007669"/>
    <property type="project" value="TreeGrafter"/>
</dbReference>
<dbReference type="Pfam" id="PF13185">
    <property type="entry name" value="GAF_2"/>
    <property type="match status" value="1"/>
</dbReference>
<dbReference type="InterPro" id="IPR029016">
    <property type="entry name" value="GAF-like_dom_sf"/>
</dbReference>
<dbReference type="SUPFAM" id="SSF55073">
    <property type="entry name" value="Nucleotide cyclase"/>
    <property type="match status" value="1"/>
</dbReference>
<dbReference type="SUPFAM" id="SSF55781">
    <property type="entry name" value="GAF domain-like"/>
    <property type="match status" value="1"/>
</dbReference>
<dbReference type="EMBL" id="FOOG01000036">
    <property type="protein sequence ID" value="SFG34525.1"/>
    <property type="molecule type" value="Genomic_DNA"/>
</dbReference>
<dbReference type="InterPro" id="IPR043128">
    <property type="entry name" value="Rev_trsase/Diguanyl_cyclase"/>
</dbReference>
<evidence type="ECO:0000313" key="4">
    <source>
        <dbReference type="Proteomes" id="UP000198897"/>
    </source>
</evidence>
<feature type="domain" description="GGDEF" evidence="2">
    <location>
        <begin position="429"/>
        <end position="571"/>
    </location>
</feature>
<dbReference type="GO" id="GO:1902201">
    <property type="term" value="P:negative regulation of bacterial-type flagellum-dependent cell motility"/>
    <property type="evidence" value="ECO:0007669"/>
    <property type="project" value="TreeGrafter"/>
</dbReference>
<keyword evidence="1" id="KW-0812">Transmembrane</keyword>
<dbReference type="NCBIfam" id="TIGR00254">
    <property type="entry name" value="GGDEF"/>
    <property type="match status" value="1"/>
</dbReference>
<dbReference type="CDD" id="cd01949">
    <property type="entry name" value="GGDEF"/>
    <property type="match status" value="1"/>
</dbReference>
<feature type="transmembrane region" description="Helical" evidence="1">
    <location>
        <begin position="105"/>
        <end position="124"/>
    </location>
</feature>
<sequence>MERDKRVKIWILWVCLWPSSIYLMYRWLDPPLHVNILEIGSFVILASIVALFPLRIGDNPVFFTHGIAFAAFLQYGLFVEIIISQVSLLFLLLKVRVDRTSSHRIPINFMMFLAISILSAQVYYALGGEHAGEAVSSITDALPIITYALSQIFLNQLSLKIITKIIYKQKIVWWDSGFVWDVATAGIVLPVGFVLYIVFLEFGISAMFFVGIPFIFISGMFMLFHNSHEINSYLKRTSKIGHELTGKLGVKDVLDLFVDRLSELLPLDYIYVYDVLSEHQLKLIRFFDRTGEMKLSELQMNRGEGVSRAVRKKTGSFHYKKRAEWKHMANSFTPENAESVLSVPVERNNEIVGIITIYSKKKRAFLQFQFMILRILGNYLGVAIDNARHYEQRKEESERCPLTGLYNYRYFENYLQDLFSQWEKEDIKKPISLILLDIDHFKKVNDTYGHESGNEILCLLSERLRMVLTNRGVLARYGGEEFVILLPGYAADQSFNLAEEIKHAISSEPFYSHDHILRWETVQEVNVTASIGVAVYPDDCEEPLELIRHADRAMYVGAKQQGRNKVAAYNQMNTNVQ</sequence>
<dbReference type="InterPro" id="IPR050469">
    <property type="entry name" value="Diguanylate_Cyclase"/>
</dbReference>
<feature type="transmembrane region" description="Helical" evidence="1">
    <location>
        <begin position="32"/>
        <end position="52"/>
    </location>
</feature>
<feature type="transmembrane region" description="Helical" evidence="1">
    <location>
        <begin position="72"/>
        <end position="93"/>
    </location>
</feature>
<dbReference type="AlphaFoldDB" id="A0A1I2R189"/>
<dbReference type="Gene3D" id="3.30.450.40">
    <property type="match status" value="1"/>
</dbReference>
<reference evidence="4" key="1">
    <citation type="submission" date="2016-10" db="EMBL/GenBank/DDBJ databases">
        <authorList>
            <person name="Varghese N."/>
            <person name="Submissions S."/>
        </authorList>
    </citation>
    <scope>NUCLEOTIDE SEQUENCE [LARGE SCALE GENOMIC DNA]</scope>
    <source>
        <strain evidence="4">FP5</strain>
    </source>
</reference>
<evidence type="ECO:0000313" key="3">
    <source>
        <dbReference type="EMBL" id="SFG34525.1"/>
    </source>
</evidence>
<dbReference type="InterPro" id="IPR003018">
    <property type="entry name" value="GAF"/>
</dbReference>
<dbReference type="Gene3D" id="3.30.70.270">
    <property type="match status" value="1"/>
</dbReference>
<dbReference type="OrthoDB" id="9759607at2"/>
<dbReference type="InterPro" id="IPR029787">
    <property type="entry name" value="Nucleotide_cyclase"/>
</dbReference>
<dbReference type="PANTHER" id="PTHR45138">
    <property type="entry name" value="REGULATORY COMPONENTS OF SENSORY TRANSDUCTION SYSTEM"/>
    <property type="match status" value="1"/>
</dbReference>
<dbReference type="FunFam" id="3.30.70.270:FF:000001">
    <property type="entry name" value="Diguanylate cyclase domain protein"/>
    <property type="match status" value="1"/>
</dbReference>
<gene>
    <name evidence="3" type="ORF">SAMN05216353_13641</name>
</gene>
<feature type="transmembrane region" description="Helical" evidence="1">
    <location>
        <begin position="178"/>
        <end position="198"/>
    </location>
</feature>
<dbReference type="RefSeq" id="WP_089753500.1">
    <property type="nucleotide sequence ID" value="NZ_FOOG01000036.1"/>
</dbReference>
<dbReference type="PROSITE" id="PS50887">
    <property type="entry name" value="GGDEF"/>
    <property type="match status" value="1"/>
</dbReference>
<dbReference type="Pfam" id="PF00990">
    <property type="entry name" value="GGDEF"/>
    <property type="match status" value="1"/>
</dbReference>
<evidence type="ECO:0000256" key="1">
    <source>
        <dbReference type="SAM" id="Phobius"/>
    </source>
</evidence>
<keyword evidence="1" id="KW-0472">Membrane</keyword>
<evidence type="ECO:0000259" key="2">
    <source>
        <dbReference type="PROSITE" id="PS50887"/>
    </source>
</evidence>
<dbReference type="SMART" id="SM00065">
    <property type="entry name" value="GAF"/>
    <property type="match status" value="1"/>
</dbReference>
<keyword evidence="1" id="KW-1133">Transmembrane helix</keyword>